<comment type="caution">
    <text evidence="2">The sequence shown here is derived from an EMBL/GenBank/DDBJ whole genome shotgun (WGS) entry which is preliminary data.</text>
</comment>
<feature type="region of interest" description="Disordered" evidence="1">
    <location>
        <begin position="263"/>
        <end position="336"/>
    </location>
</feature>
<gene>
    <name evidence="2" type="ORF">QBC37DRAFT_30916</name>
</gene>
<evidence type="ECO:0000313" key="2">
    <source>
        <dbReference type="EMBL" id="KAK4210478.1"/>
    </source>
</evidence>
<protein>
    <recommendedName>
        <fullName evidence="4">Zn(2)-C6 fungal-type domain-containing protein</fullName>
    </recommendedName>
</protein>
<sequence length="824" mass="90830">MDYPGRSQHHGGTRFASRPCRVDGGGLLGTPRTGPQMSSLDYHNPFLLESFPGQRPSHPSPGSLHTTLERAHPRPNHASPNFAAAVSNGGEAMIPPAHSQTTSTWASFGDQSPNGSHGTLADPNHWDPTIYRDPVNPATAGHFFHPGPQWSHHIINAGVPRASQSPSPSVDGLVEAPVTSAPLTSTPIYPSLFAPTPVPSQPAFVHNSPHLEQPIQGGYSQAPSNSVFLFHSSPSVNWPVSGPPYSQVLPPAVSAPDAGSLQAPVFNPTFDDRSPSRLSSIDASAISPPPQSHYPLSPASALGRDRRASTVSTDITVPDGLPERGTPSPLGHRKLSKAQPAAAFEFVLVKPEEEAGQNGSRKRPAEDLPPGAASQTLREVLLQGSNGEVQGAMTTFGRREKKRATFSAEKKKRVKLVRQAGVCDRCKKAKKGCDLFLKESPYVPCDLCGHTELYKGALRMPCFQSKLEDLLFFRSGPAENEPLYTKRPMIYKLGEISKNEAMIKSLKLTQNIGGHHLTVYASEFEPVKGDVLSYHWQDPEGNTHVMDMPHYSLTAFEKVKNHFVHYIETAKQSYLRSLKDDGDLPWLTVGASDAYARARPESLTRLALDLWAVCRMIEIPWTICGDETLGIERVTDERNPHFGKIPIPPAMDTQLDQVVIKHVLTPLRDKLINKFNELIKPPKPEAWFDTYLASFMLLNHIEHLARHSVEHAKLHAVSGKYSNIPFLEGALHWAKIILSRFHFVCNGTAPLKMDWSTPEAAKIARLNKAQVDFLTTTQKMVSAKGNDILVLRQKHKYEGPLYWSHQLFVDDWDKSPAHVIEEEE</sequence>
<reference evidence="2" key="2">
    <citation type="submission" date="2023-05" db="EMBL/GenBank/DDBJ databases">
        <authorList>
            <consortium name="Lawrence Berkeley National Laboratory"/>
            <person name="Steindorff A."/>
            <person name="Hensen N."/>
            <person name="Bonometti L."/>
            <person name="Westerberg I."/>
            <person name="Brannstrom I.O."/>
            <person name="Guillou S."/>
            <person name="Cros-Aarteil S."/>
            <person name="Calhoun S."/>
            <person name="Haridas S."/>
            <person name="Kuo A."/>
            <person name="Mondo S."/>
            <person name="Pangilinan J."/>
            <person name="Riley R."/>
            <person name="Labutti K."/>
            <person name="Andreopoulos B."/>
            <person name="Lipzen A."/>
            <person name="Chen C."/>
            <person name="Yanf M."/>
            <person name="Daum C."/>
            <person name="Ng V."/>
            <person name="Clum A."/>
            <person name="Ohm R."/>
            <person name="Martin F."/>
            <person name="Silar P."/>
            <person name="Natvig D."/>
            <person name="Lalanne C."/>
            <person name="Gautier V."/>
            <person name="Ament-Velasquez S.L."/>
            <person name="Kruys A."/>
            <person name="Hutchinson M.I."/>
            <person name="Powell A.J."/>
            <person name="Barry K."/>
            <person name="Miller A.N."/>
            <person name="Grigoriev I.V."/>
            <person name="Debuchy R."/>
            <person name="Gladieux P."/>
            <person name="Thoren M.H."/>
            <person name="Johannesson H."/>
        </authorList>
    </citation>
    <scope>NUCLEOTIDE SEQUENCE</scope>
    <source>
        <strain evidence="2">PSN293</strain>
    </source>
</reference>
<feature type="region of interest" description="Disordered" evidence="1">
    <location>
        <begin position="351"/>
        <end position="371"/>
    </location>
</feature>
<evidence type="ECO:0000313" key="3">
    <source>
        <dbReference type="Proteomes" id="UP001301769"/>
    </source>
</evidence>
<dbReference type="InterPro" id="IPR052973">
    <property type="entry name" value="Fungal_sec-metab_reg_TF"/>
</dbReference>
<evidence type="ECO:0008006" key="4">
    <source>
        <dbReference type="Google" id="ProtNLM"/>
    </source>
</evidence>
<name>A0AAN6Y1G5_9PEZI</name>
<organism evidence="2 3">
    <name type="scientific">Rhypophila decipiens</name>
    <dbReference type="NCBI Taxonomy" id="261697"/>
    <lineage>
        <taxon>Eukaryota</taxon>
        <taxon>Fungi</taxon>
        <taxon>Dikarya</taxon>
        <taxon>Ascomycota</taxon>
        <taxon>Pezizomycotina</taxon>
        <taxon>Sordariomycetes</taxon>
        <taxon>Sordariomycetidae</taxon>
        <taxon>Sordariales</taxon>
        <taxon>Naviculisporaceae</taxon>
        <taxon>Rhypophila</taxon>
    </lineage>
</organism>
<dbReference type="PANTHER" id="PTHR35392">
    <property type="entry name" value="ZN(II)2CYS6 TRANSCRIPTION FACTOR (EUROFUNG)-RELATED-RELATED"/>
    <property type="match status" value="1"/>
</dbReference>
<proteinExistence type="predicted"/>
<keyword evidence="3" id="KW-1185">Reference proteome</keyword>
<reference evidence="2" key="1">
    <citation type="journal article" date="2023" name="Mol. Phylogenet. Evol.">
        <title>Genome-scale phylogeny and comparative genomics of the fungal order Sordariales.</title>
        <authorList>
            <person name="Hensen N."/>
            <person name="Bonometti L."/>
            <person name="Westerberg I."/>
            <person name="Brannstrom I.O."/>
            <person name="Guillou S."/>
            <person name="Cros-Aarteil S."/>
            <person name="Calhoun S."/>
            <person name="Haridas S."/>
            <person name="Kuo A."/>
            <person name="Mondo S."/>
            <person name="Pangilinan J."/>
            <person name="Riley R."/>
            <person name="LaButti K."/>
            <person name="Andreopoulos B."/>
            <person name="Lipzen A."/>
            <person name="Chen C."/>
            <person name="Yan M."/>
            <person name="Daum C."/>
            <person name="Ng V."/>
            <person name="Clum A."/>
            <person name="Steindorff A."/>
            <person name="Ohm R.A."/>
            <person name="Martin F."/>
            <person name="Silar P."/>
            <person name="Natvig D.O."/>
            <person name="Lalanne C."/>
            <person name="Gautier V."/>
            <person name="Ament-Velasquez S.L."/>
            <person name="Kruys A."/>
            <person name="Hutchinson M.I."/>
            <person name="Powell A.J."/>
            <person name="Barry K."/>
            <person name="Miller A.N."/>
            <person name="Grigoriev I.V."/>
            <person name="Debuchy R."/>
            <person name="Gladieux P."/>
            <person name="Hiltunen Thoren M."/>
            <person name="Johannesson H."/>
        </authorList>
    </citation>
    <scope>NUCLEOTIDE SEQUENCE</scope>
    <source>
        <strain evidence="2">PSN293</strain>
    </source>
</reference>
<dbReference type="AlphaFoldDB" id="A0AAN6Y1G5"/>
<evidence type="ECO:0000256" key="1">
    <source>
        <dbReference type="SAM" id="MobiDB-lite"/>
    </source>
</evidence>
<dbReference type="Proteomes" id="UP001301769">
    <property type="component" value="Unassembled WGS sequence"/>
</dbReference>
<accession>A0AAN6Y1G5</accession>
<dbReference type="EMBL" id="MU858173">
    <property type="protein sequence ID" value="KAK4210478.1"/>
    <property type="molecule type" value="Genomic_DNA"/>
</dbReference>
<dbReference type="PANTHER" id="PTHR35392:SF3">
    <property type="entry name" value="ZN(2)-C6 FUNGAL-TYPE DOMAIN-CONTAINING PROTEIN"/>
    <property type="match status" value="1"/>
</dbReference>
<feature type="region of interest" description="Disordered" evidence="1">
    <location>
        <begin position="1"/>
        <end position="127"/>
    </location>
</feature>
<feature type="compositionally biased region" description="Polar residues" evidence="1">
    <location>
        <begin position="98"/>
        <end position="117"/>
    </location>
</feature>